<evidence type="ECO:0000313" key="2">
    <source>
        <dbReference type="Proteomes" id="UP001408356"/>
    </source>
</evidence>
<evidence type="ECO:0000313" key="1">
    <source>
        <dbReference type="EMBL" id="KAK9417664.1"/>
    </source>
</evidence>
<keyword evidence="2" id="KW-1185">Reference proteome</keyword>
<protein>
    <submittedName>
        <fullName evidence="1">Uncharacterized protein</fullName>
    </submittedName>
</protein>
<dbReference type="Proteomes" id="UP001408356">
    <property type="component" value="Unassembled WGS sequence"/>
</dbReference>
<name>A0ABR2USP3_9PEZI</name>
<dbReference type="EMBL" id="JARVKF010000396">
    <property type="protein sequence ID" value="KAK9417664.1"/>
    <property type="molecule type" value="Genomic_DNA"/>
</dbReference>
<accession>A0ABR2USP3</accession>
<gene>
    <name evidence="1" type="ORF">SUNI508_01421</name>
</gene>
<organism evidence="1 2">
    <name type="scientific">Seiridium unicorne</name>
    <dbReference type="NCBI Taxonomy" id="138068"/>
    <lineage>
        <taxon>Eukaryota</taxon>
        <taxon>Fungi</taxon>
        <taxon>Dikarya</taxon>
        <taxon>Ascomycota</taxon>
        <taxon>Pezizomycotina</taxon>
        <taxon>Sordariomycetes</taxon>
        <taxon>Xylariomycetidae</taxon>
        <taxon>Amphisphaeriales</taxon>
        <taxon>Sporocadaceae</taxon>
        <taxon>Seiridium</taxon>
    </lineage>
</organism>
<comment type="caution">
    <text evidence="1">The sequence shown here is derived from an EMBL/GenBank/DDBJ whole genome shotgun (WGS) entry which is preliminary data.</text>
</comment>
<proteinExistence type="predicted"/>
<reference evidence="1 2" key="1">
    <citation type="journal article" date="2024" name="J. Plant Pathol.">
        <title>Sequence and assembly of the genome of Seiridium unicorne, isolate CBS 538.82, causal agent of cypress canker disease.</title>
        <authorList>
            <person name="Scali E."/>
            <person name="Rocca G.D."/>
            <person name="Danti R."/>
            <person name="Garbelotto M."/>
            <person name="Barberini S."/>
            <person name="Baroncelli R."/>
            <person name="Emiliani G."/>
        </authorList>
    </citation>
    <scope>NUCLEOTIDE SEQUENCE [LARGE SCALE GENOMIC DNA]</scope>
    <source>
        <strain evidence="1 2">BM-138-508</strain>
    </source>
</reference>
<sequence length="173" mass="19430">MGEKQYIVCGRGGGGGGGETLQLPAVWPIYRRTHRPCGFSSLVSYLCGGFDTPSDEVFFLKEFRDDSSTTKSTREEYARAAILNHLNQSRQSGRNEDVIWTFPPEKDFANEILSGIALYNISGHRGALEAVRHKTTNALNDGHLPIEQNENVRAILNWHKYLKNTTFDVERAL</sequence>